<dbReference type="EMBL" id="BSYO01000010">
    <property type="protein sequence ID" value="GMH11203.1"/>
    <property type="molecule type" value="Genomic_DNA"/>
</dbReference>
<evidence type="ECO:0000256" key="2">
    <source>
        <dbReference type="SAM" id="Phobius"/>
    </source>
</evidence>
<name>A0AAD3XNM4_NEPGR</name>
<dbReference type="PANTHER" id="PTHR34054:SF6">
    <property type="entry name" value="TRANSMEMBRANE PROTEIN"/>
    <property type="match status" value="1"/>
</dbReference>
<sequence>MPFSGGLGIVLSLVFGCLLLALVAELYYLLRRKKPRIDSTRVEEDYTTHAKDLFYLFCWNKPSSIPNQTGNEVSTSLTNPEANSHDPDIELLGSSRNMLLKAYGEDGAGEEITRLQNLIGPPRFLFTIKEETKEDLESDDGKSRGDRSREGPRTRSLNDLFLAAETPFLSPLSSPPLKVSASVSSDPCSRHGLNPLFRSSAEVELNRLRASPPPKFKFLRDAEEKLCRRLLDQAKIFEVTNNRGLQISKAKVSLGSPMAALEEAEKHQGY</sequence>
<feature type="transmembrane region" description="Helical" evidence="2">
    <location>
        <begin position="6"/>
        <end position="30"/>
    </location>
</feature>
<dbReference type="Proteomes" id="UP001279734">
    <property type="component" value="Unassembled WGS sequence"/>
</dbReference>
<keyword evidence="4" id="KW-1185">Reference proteome</keyword>
<reference evidence="3" key="1">
    <citation type="submission" date="2023-05" db="EMBL/GenBank/DDBJ databases">
        <title>Nepenthes gracilis genome sequencing.</title>
        <authorList>
            <person name="Fukushima K."/>
        </authorList>
    </citation>
    <scope>NUCLEOTIDE SEQUENCE</scope>
    <source>
        <strain evidence="3">SING2019-196</strain>
    </source>
</reference>
<accession>A0AAD3XNM4</accession>
<gene>
    <name evidence="3" type="ORF">Nepgr_013044</name>
</gene>
<dbReference type="InterPro" id="IPR045884">
    <property type="entry name" value="At5g59350-like"/>
</dbReference>
<feature type="compositionally biased region" description="Basic and acidic residues" evidence="1">
    <location>
        <begin position="139"/>
        <end position="153"/>
    </location>
</feature>
<comment type="caution">
    <text evidence="3">The sequence shown here is derived from an EMBL/GenBank/DDBJ whole genome shotgun (WGS) entry which is preliminary data.</text>
</comment>
<dbReference type="PANTHER" id="PTHR34054">
    <property type="entry name" value="EXPRESSED PROTEIN"/>
    <property type="match status" value="1"/>
</dbReference>
<keyword evidence="2" id="KW-0472">Membrane</keyword>
<proteinExistence type="predicted"/>
<feature type="region of interest" description="Disordered" evidence="1">
    <location>
        <begin position="130"/>
        <end position="157"/>
    </location>
</feature>
<organism evidence="3 4">
    <name type="scientific">Nepenthes gracilis</name>
    <name type="common">Slender pitcher plant</name>
    <dbReference type="NCBI Taxonomy" id="150966"/>
    <lineage>
        <taxon>Eukaryota</taxon>
        <taxon>Viridiplantae</taxon>
        <taxon>Streptophyta</taxon>
        <taxon>Embryophyta</taxon>
        <taxon>Tracheophyta</taxon>
        <taxon>Spermatophyta</taxon>
        <taxon>Magnoliopsida</taxon>
        <taxon>eudicotyledons</taxon>
        <taxon>Gunneridae</taxon>
        <taxon>Pentapetalae</taxon>
        <taxon>Caryophyllales</taxon>
        <taxon>Nepenthaceae</taxon>
        <taxon>Nepenthes</taxon>
    </lineage>
</organism>
<evidence type="ECO:0000313" key="3">
    <source>
        <dbReference type="EMBL" id="GMH11203.1"/>
    </source>
</evidence>
<protein>
    <submittedName>
        <fullName evidence="3">Uncharacterized protein</fullName>
    </submittedName>
</protein>
<keyword evidence="2" id="KW-0812">Transmembrane</keyword>
<keyword evidence="2" id="KW-1133">Transmembrane helix</keyword>
<evidence type="ECO:0000313" key="4">
    <source>
        <dbReference type="Proteomes" id="UP001279734"/>
    </source>
</evidence>
<evidence type="ECO:0000256" key="1">
    <source>
        <dbReference type="SAM" id="MobiDB-lite"/>
    </source>
</evidence>
<dbReference type="AlphaFoldDB" id="A0AAD3XNM4"/>